<accession>A0A4C1ZVJ5</accession>
<dbReference type="EMBL" id="BGZK01002174">
    <property type="protein sequence ID" value="GBP91482.1"/>
    <property type="molecule type" value="Genomic_DNA"/>
</dbReference>
<dbReference type="Proteomes" id="UP000299102">
    <property type="component" value="Unassembled WGS sequence"/>
</dbReference>
<organism evidence="1 2">
    <name type="scientific">Eumeta variegata</name>
    <name type="common">Bagworm moth</name>
    <name type="synonym">Eumeta japonica</name>
    <dbReference type="NCBI Taxonomy" id="151549"/>
    <lineage>
        <taxon>Eukaryota</taxon>
        <taxon>Metazoa</taxon>
        <taxon>Ecdysozoa</taxon>
        <taxon>Arthropoda</taxon>
        <taxon>Hexapoda</taxon>
        <taxon>Insecta</taxon>
        <taxon>Pterygota</taxon>
        <taxon>Neoptera</taxon>
        <taxon>Endopterygota</taxon>
        <taxon>Lepidoptera</taxon>
        <taxon>Glossata</taxon>
        <taxon>Ditrysia</taxon>
        <taxon>Tineoidea</taxon>
        <taxon>Psychidae</taxon>
        <taxon>Oiketicinae</taxon>
        <taxon>Eumeta</taxon>
    </lineage>
</organism>
<name>A0A4C1ZVJ5_EUMVA</name>
<sequence>MIDEALSLRSSSASELYDPDGPGDIIEVLLSCDNVPMRVTVVKSILETCLDGQNKWRKKVTGWYPGEGKRKRGRPQRRWDDDIRRVAVVMCNRVAQEKIECLPPNIESNKYVVIGIVYSDYWAARVDHRSRRPRGTRQ</sequence>
<dbReference type="OrthoDB" id="410104at2759"/>
<proteinExistence type="predicted"/>
<evidence type="ECO:0000313" key="2">
    <source>
        <dbReference type="Proteomes" id="UP000299102"/>
    </source>
</evidence>
<reference evidence="1 2" key="1">
    <citation type="journal article" date="2019" name="Commun. Biol.">
        <title>The bagworm genome reveals a unique fibroin gene that provides high tensile strength.</title>
        <authorList>
            <person name="Kono N."/>
            <person name="Nakamura H."/>
            <person name="Ohtoshi R."/>
            <person name="Tomita M."/>
            <person name="Numata K."/>
            <person name="Arakawa K."/>
        </authorList>
    </citation>
    <scope>NUCLEOTIDE SEQUENCE [LARGE SCALE GENOMIC DNA]</scope>
</reference>
<evidence type="ECO:0000313" key="1">
    <source>
        <dbReference type="EMBL" id="GBP91482.1"/>
    </source>
</evidence>
<dbReference type="AlphaFoldDB" id="A0A4C1ZVJ5"/>
<comment type="caution">
    <text evidence="1">The sequence shown here is derived from an EMBL/GenBank/DDBJ whole genome shotgun (WGS) entry which is preliminary data.</text>
</comment>
<keyword evidence="2" id="KW-1185">Reference proteome</keyword>
<protein>
    <submittedName>
        <fullName evidence="1">Uncharacterized protein</fullName>
    </submittedName>
</protein>
<gene>
    <name evidence="1" type="ORF">EVAR_57275_1</name>
</gene>